<dbReference type="InterPro" id="IPR006612">
    <property type="entry name" value="THAP_Znf"/>
</dbReference>
<gene>
    <name evidence="9" type="primary">LOC111354328</name>
</gene>
<comment type="cofactor">
    <cofactor evidence="1">
        <name>a divalent metal cation</name>
        <dbReference type="ChEBI" id="CHEBI:60240"/>
    </cofactor>
</comment>
<evidence type="ECO:0000256" key="1">
    <source>
        <dbReference type="ARBA" id="ARBA00001968"/>
    </source>
</evidence>
<dbReference type="AlphaFoldDB" id="A0A9J7E5R9"/>
<dbReference type="GO" id="GO:0008270">
    <property type="term" value="F:zinc ion binding"/>
    <property type="evidence" value="ECO:0007669"/>
    <property type="project" value="UniProtKB-KW"/>
</dbReference>
<evidence type="ECO:0000259" key="7">
    <source>
        <dbReference type="PROSITE" id="PS50950"/>
    </source>
</evidence>
<evidence type="ECO:0000256" key="3">
    <source>
        <dbReference type="ARBA" id="ARBA00022771"/>
    </source>
</evidence>
<accession>A0A9J7E5R9</accession>
<dbReference type="SUPFAM" id="SSF57716">
    <property type="entry name" value="Glucocorticoid receptor-like (DNA-binding domain)"/>
    <property type="match status" value="1"/>
</dbReference>
<evidence type="ECO:0000256" key="2">
    <source>
        <dbReference type="ARBA" id="ARBA00022723"/>
    </source>
</evidence>
<evidence type="ECO:0000256" key="5">
    <source>
        <dbReference type="ARBA" id="ARBA00023125"/>
    </source>
</evidence>
<evidence type="ECO:0000313" key="9">
    <source>
        <dbReference type="RefSeq" id="XP_022823508.1"/>
    </source>
</evidence>
<evidence type="ECO:0000313" key="8">
    <source>
        <dbReference type="Proteomes" id="UP000301870"/>
    </source>
</evidence>
<keyword evidence="5 6" id="KW-0238">DNA-binding</keyword>
<dbReference type="SMART" id="SM00980">
    <property type="entry name" value="THAP"/>
    <property type="match status" value="1"/>
</dbReference>
<dbReference type="RefSeq" id="XP_022823508.1">
    <property type="nucleotide sequence ID" value="XM_022967740.1"/>
</dbReference>
<dbReference type="PANTHER" id="PTHR23080:SF144">
    <property type="entry name" value="SPINDLE AND KINETOCHORE ASSOCIATED COMPLEX SUBUNIT 3"/>
    <property type="match status" value="1"/>
</dbReference>
<dbReference type="InterPro" id="IPR027806">
    <property type="entry name" value="HARBI1_dom"/>
</dbReference>
<protein>
    <submittedName>
        <fullName evidence="9">Uncharacterized protein LOC111354328</fullName>
    </submittedName>
</protein>
<dbReference type="Proteomes" id="UP000301870">
    <property type="component" value="Chromosome 18"/>
</dbReference>
<keyword evidence="2" id="KW-0479">Metal-binding</keyword>
<dbReference type="PANTHER" id="PTHR23080">
    <property type="entry name" value="THAP DOMAIN PROTEIN"/>
    <property type="match status" value="1"/>
</dbReference>
<dbReference type="Pfam" id="PF13359">
    <property type="entry name" value="DDE_Tnp_4"/>
    <property type="match status" value="1"/>
</dbReference>
<keyword evidence="4" id="KW-0862">Zinc</keyword>
<dbReference type="Pfam" id="PF05485">
    <property type="entry name" value="THAP"/>
    <property type="match status" value="1"/>
</dbReference>
<feature type="domain" description="THAP-type" evidence="7">
    <location>
        <begin position="5"/>
        <end position="96"/>
    </location>
</feature>
<dbReference type="OrthoDB" id="7782839at2759"/>
<dbReference type="GeneID" id="111354328"/>
<dbReference type="PROSITE" id="PS50950">
    <property type="entry name" value="ZF_THAP"/>
    <property type="match status" value="1"/>
</dbReference>
<reference evidence="9" key="1">
    <citation type="submission" date="2025-08" db="UniProtKB">
        <authorList>
            <consortium name="RefSeq"/>
        </authorList>
    </citation>
    <scope>IDENTIFICATION</scope>
    <source>
        <strain evidence="9">Ishihara</strain>
        <tissue evidence="9">Whole body</tissue>
    </source>
</reference>
<evidence type="ECO:0000256" key="6">
    <source>
        <dbReference type="PROSITE-ProRule" id="PRU00309"/>
    </source>
</evidence>
<sequence>MSFYSPYRWCVALNCKNSTLKTPEKLFINVPTDVSMRNVWLELAGRDPVKYSKKSHLYLCEDHFDLEQDMENYMQYKIMGSVKKIRMKPGIIPSKFNNIPIVSPGQEAESSSTSVQPGSSTSHVVEVEEDENISHKADKEVQVQIMPVMEYKAVQVHLSAHYRSKATQINLKVRHSTTSPIKLSTSVATSPLIKMSTIDVPSTSGITRPAKRKLSTLFEDQSDSEISFTPSVSGSTSQDFSPIKVTTSDSSLPEEIQRDKKTNLENTILKIKKKPRLYIGIPKELYFLLNIIQTQTNISEANILLCLTKIRLNSSFSQISDGFGLSLSQASKLFSTNIIPISKVMLPFIRSFTTESIKLNLPIAFRHRYNKVSCIIDCLEIEIQKPTNAVHQALTWSEYKKANTIKYLVACTPDGLISFISAGYGGRVTDVHLFEHSKFLDTLPSNTCVLADRGFKHIETYLSKKNITLLRPPSVGSGSKLSKAEVRQTKEIASLRIHVERVIRRIREFAFLKPHSVVNINLVHLLDECITTACALINIQDSLIK</sequence>
<organism evidence="8 9">
    <name type="scientific">Spodoptera litura</name>
    <name type="common">Asian cotton leafworm</name>
    <dbReference type="NCBI Taxonomy" id="69820"/>
    <lineage>
        <taxon>Eukaryota</taxon>
        <taxon>Metazoa</taxon>
        <taxon>Ecdysozoa</taxon>
        <taxon>Arthropoda</taxon>
        <taxon>Hexapoda</taxon>
        <taxon>Insecta</taxon>
        <taxon>Pterygota</taxon>
        <taxon>Neoptera</taxon>
        <taxon>Endopterygota</taxon>
        <taxon>Lepidoptera</taxon>
        <taxon>Glossata</taxon>
        <taxon>Ditrysia</taxon>
        <taxon>Noctuoidea</taxon>
        <taxon>Noctuidae</taxon>
        <taxon>Amphipyrinae</taxon>
        <taxon>Spodoptera</taxon>
    </lineage>
</organism>
<keyword evidence="8" id="KW-1185">Reference proteome</keyword>
<dbReference type="GO" id="GO:0003677">
    <property type="term" value="F:DNA binding"/>
    <property type="evidence" value="ECO:0007669"/>
    <property type="project" value="UniProtKB-UniRule"/>
</dbReference>
<name>A0A9J7E5R9_SPOLT</name>
<dbReference type="KEGG" id="sliu:111354328"/>
<keyword evidence="3 6" id="KW-0863">Zinc-finger</keyword>
<evidence type="ECO:0000256" key="4">
    <source>
        <dbReference type="ARBA" id="ARBA00022833"/>
    </source>
</evidence>
<proteinExistence type="predicted"/>